<feature type="region of interest" description="Disordered" evidence="1">
    <location>
        <begin position="102"/>
        <end position="132"/>
    </location>
</feature>
<dbReference type="Proteomes" id="UP000708208">
    <property type="component" value="Unassembled WGS sequence"/>
</dbReference>
<dbReference type="AlphaFoldDB" id="A0A8J2PP34"/>
<comment type="caution">
    <text evidence="2">The sequence shown here is derived from an EMBL/GenBank/DDBJ whole genome shotgun (WGS) entry which is preliminary data.</text>
</comment>
<reference evidence="2" key="1">
    <citation type="submission" date="2021-06" db="EMBL/GenBank/DDBJ databases">
        <authorList>
            <person name="Hodson N. C."/>
            <person name="Mongue J. A."/>
            <person name="Jaron S. K."/>
        </authorList>
    </citation>
    <scope>NUCLEOTIDE SEQUENCE</scope>
</reference>
<dbReference type="EMBL" id="CAJVCH010524413">
    <property type="protein sequence ID" value="CAG7821891.1"/>
    <property type="molecule type" value="Genomic_DNA"/>
</dbReference>
<protein>
    <submittedName>
        <fullName evidence="2">Uncharacterized protein</fullName>
    </submittedName>
</protein>
<proteinExistence type="predicted"/>
<sequence>YIDTVAVKISPTSISVSVNEPNYFMSTIRFQIHISKVQMKAISALFDFPNLNLDSYERLGRRYNPPPPPQPATLSNIGCSYDSSGPRIASGRRLNGYVGCNPVNPSSTNNNSSKSSDWFPYGGGTNRNPQNFKSRFGSPVCPNSSSTSNNRNGGVSYNRFGYARPISTNGGSKRASKTAKVLRSSFFQTPKLSLGCHVRLGESGDPSVVYVTNDGDKNKSI</sequence>
<evidence type="ECO:0000313" key="3">
    <source>
        <dbReference type="Proteomes" id="UP000708208"/>
    </source>
</evidence>
<evidence type="ECO:0000256" key="1">
    <source>
        <dbReference type="SAM" id="MobiDB-lite"/>
    </source>
</evidence>
<organism evidence="2 3">
    <name type="scientific">Allacma fusca</name>
    <dbReference type="NCBI Taxonomy" id="39272"/>
    <lineage>
        <taxon>Eukaryota</taxon>
        <taxon>Metazoa</taxon>
        <taxon>Ecdysozoa</taxon>
        <taxon>Arthropoda</taxon>
        <taxon>Hexapoda</taxon>
        <taxon>Collembola</taxon>
        <taxon>Symphypleona</taxon>
        <taxon>Sminthuridae</taxon>
        <taxon>Allacma</taxon>
    </lineage>
</organism>
<name>A0A8J2PP34_9HEXA</name>
<keyword evidence="3" id="KW-1185">Reference proteome</keyword>
<evidence type="ECO:0000313" key="2">
    <source>
        <dbReference type="EMBL" id="CAG7821891.1"/>
    </source>
</evidence>
<feature type="non-terminal residue" evidence="2">
    <location>
        <position position="1"/>
    </location>
</feature>
<gene>
    <name evidence="2" type="ORF">AFUS01_LOCUS32196</name>
</gene>
<feature type="compositionally biased region" description="Low complexity" evidence="1">
    <location>
        <begin position="102"/>
        <end position="116"/>
    </location>
</feature>
<accession>A0A8J2PP34</accession>